<dbReference type="InterPro" id="IPR007409">
    <property type="entry name" value="Restrct_endonuc_type1_HsdR_N"/>
</dbReference>
<dbReference type="InterPro" id="IPR055180">
    <property type="entry name" value="HsdR_RecA-like_helicase_dom_2"/>
</dbReference>
<dbReference type="Pfam" id="PF04313">
    <property type="entry name" value="HSDR_N"/>
    <property type="match status" value="1"/>
</dbReference>
<keyword evidence="2" id="KW-0255">Endonuclease</keyword>
<keyword evidence="2" id="KW-0540">Nuclease</keyword>
<dbReference type="Pfam" id="PF18766">
    <property type="entry name" value="SWI2_SNF2"/>
    <property type="match status" value="1"/>
</dbReference>
<dbReference type="SMART" id="SM00487">
    <property type="entry name" value="DEXDc"/>
    <property type="match status" value="1"/>
</dbReference>
<evidence type="ECO:0000313" key="3">
    <source>
        <dbReference type="Proteomes" id="UP001524586"/>
    </source>
</evidence>
<proteinExistence type="predicted"/>
<dbReference type="EMBL" id="JANIBK010000068">
    <property type="protein sequence ID" value="MCQ8129341.1"/>
    <property type="molecule type" value="Genomic_DNA"/>
</dbReference>
<sequence length="1003" mass="114573">MKRTSEAAFETAIEAVLLADGYEKLFSGDFDRERAIFPDVALSFIRQTQTKTWEKLEALHGAETGERVLQTLCKWLDTHGALATLRHGFKCFGKTLRIAYFRPAHGLNAELDERYRSNRLGLTRQLHFSPNNEKSLDVVLSVNGIPLVTMELKNPLSGQTAADAIHQYRHDRDPREPMFQFTKRTLVHFAVDTEAAHMTTRLVGANTHFLPFNQGNNGGAGNAPDKFGRNYKTAYLWEEVLTRDSLLDLLARFLHLDVEQKVTDEGKKVRKESMIFPRYHQLQAVRQMVDKAASEGVGHNYLIEHSAGSGKSNTLAWLAHRLSSLHNSADQRIFDSVIVITDRVVLDRQLQDTIYQFDHRQGVVQKIDEDSRQLAEALESAVPIIITTLQKFPFVAGQLAKLNEERGEAGLSHLPTRHYAVIIDEAHSSQSGETATELKGVLGGADLRQKAMDMAKEEGEIHFERLYRSMLKRGRQANISFFAFTATPKHKTLKIFGRNGEPFHRYTMRQAIEEGFIEDVLRNYVTYKTYYKLIKKAEDDPNVERKKAAQALARFMRLHPHNIGQKTEVIIEHFQQFTQHKIGGHAKAMVVTGSRLEAVRYKQEFDRYIKEKGYAIKSLVAFSGTVEDDKIPEKTYTETAMNDGLKEKELPETFAKPDFRVLLVAEKYQTGFDQPLLHTMYVDKRLAGIQAVQTLSRLNRTHPLKNDTFVLDFVNDPAEIQEAFRQYYDGSVMGEEVDPDRLYEIKTELDASAIYLQDEVDAFAQVFFAPKRRQSPSDHKTMNAILDQAVARFADLQKSAEEAAELWRGKLQAFRNLYGFLSQVIPYQDSDLEKLFTYLRHLALKLPKRKTGPGYQFDEEVDLEYYRLQKISEGSISLNEGYAKPLDGPTEVGSGMVREEQVALSRLIDIINERFGGELNEADQLFFEQIAEAALQNESLRKAAEVNSQDKFQLVFSQVLESLFIERMELNEELFTDYMGKPELQDLISKWLGSQVYERFSGK</sequence>
<dbReference type="RefSeq" id="WP_256615763.1">
    <property type="nucleotide sequence ID" value="NZ_JANIBK010000068.1"/>
</dbReference>
<gene>
    <name evidence="2" type="ORF">NP596_12840</name>
</gene>
<keyword evidence="2" id="KW-0378">Hydrolase</keyword>
<dbReference type="Pfam" id="PF22679">
    <property type="entry name" value="T1R_D3-like"/>
    <property type="match status" value="1"/>
</dbReference>
<dbReference type="InterPro" id="IPR040980">
    <property type="entry name" value="SWI2_SNF2"/>
</dbReference>
<feature type="domain" description="Helicase ATP-binding" evidence="1">
    <location>
        <begin position="273"/>
        <end position="520"/>
    </location>
</feature>
<dbReference type="PANTHER" id="PTHR42927">
    <property type="entry name" value="HELICASE SUPERFAMILY 1 AND 2 DOMAIN-CONTAINING PROTEIN"/>
    <property type="match status" value="1"/>
</dbReference>
<dbReference type="Gene3D" id="3.90.1570.50">
    <property type="match status" value="1"/>
</dbReference>
<dbReference type="SUPFAM" id="SSF52540">
    <property type="entry name" value="P-loop containing nucleoside triphosphate hydrolases"/>
    <property type="match status" value="1"/>
</dbReference>
<dbReference type="InterPro" id="IPR027417">
    <property type="entry name" value="P-loop_NTPase"/>
</dbReference>
<keyword evidence="3" id="KW-1185">Reference proteome</keyword>
<dbReference type="InterPro" id="IPR014001">
    <property type="entry name" value="Helicase_ATP-bd"/>
</dbReference>
<dbReference type="Gene3D" id="3.40.50.300">
    <property type="entry name" value="P-loop containing nucleotide triphosphate hydrolases"/>
    <property type="match status" value="2"/>
</dbReference>
<dbReference type="PANTHER" id="PTHR42927:SF1">
    <property type="entry name" value="HELICASE SUPERFAMILY 1 AND 2 DOMAIN-CONTAINING PROTEIN"/>
    <property type="match status" value="1"/>
</dbReference>
<organism evidence="2 3">
    <name type="scientific">Methylomonas rivi</name>
    <dbReference type="NCBI Taxonomy" id="2952226"/>
    <lineage>
        <taxon>Bacteria</taxon>
        <taxon>Pseudomonadati</taxon>
        <taxon>Pseudomonadota</taxon>
        <taxon>Gammaproteobacteria</taxon>
        <taxon>Methylococcales</taxon>
        <taxon>Methylococcaceae</taxon>
        <taxon>Methylomonas</taxon>
    </lineage>
</organism>
<dbReference type="Proteomes" id="UP001524586">
    <property type="component" value="Unassembled WGS sequence"/>
</dbReference>
<name>A0ABT1U6T6_9GAMM</name>
<protein>
    <submittedName>
        <fullName evidence="2">Type I restriction endonuclease</fullName>
    </submittedName>
</protein>
<evidence type="ECO:0000259" key="1">
    <source>
        <dbReference type="SMART" id="SM00487"/>
    </source>
</evidence>
<comment type="caution">
    <text evidence="2">The sequence shown here is derived from an EMBL/GenBank/DDBJ whole genome shotgun (WGS) entry which is preliminary data.</text>
</comment>
<reference evidence="2 3" key="1">
    <citation type="submission" date="2022-07" db="EMBL/GenBank/DDBJ databases">
        <title>Methylomonas rivi sp. nov., Methylomonas rosea sp. nov., Methylomonas aureus sp. nov. and Methylomonas subterranea sp. nov., four novel methanotrophs isolated from a freshwater creek and the deep terrestrial subsurface.</title>
        <authorList>
            <person name="Abin C."/>
            <person name="Sankaranarayanan K."/>
            <person name="Garner C."/>
            <person name="Sindelar R."/>
            <person name="Kotary K."/>
            <person name="Garner R."/>
            <person name="Barclay S."/>
            <person name="Lawson P."/>
            <person name="Krumholz L."/>
        </authorList>
    </citation>
    <scope>NUCLEOTIDE SEQUENCE [LARGE SCALE GENOMIC DNA]</scope>
    <source>
        <strain evidence="2 3">WSC-6</strain>
    </source>
</reference>
<evidence type="ECO:0000313" key="2">
    <source>
        <dbReference type="EMBL" id="MCQ8129341.1"/>
    </source>
</evidence>
<accession>A0ABT1U6T6</accession>
<dbReference type="GO" id="GO:0004519">
    <property type="term" value="F:endonuclease activity"/>
    <property type="evidence" value="ECO:0007669"/>
    <property type="project" value="UniProtKB-KW"/>
</dbReference>